<dbReference type="Pfam" id="PF01119">
    <property type="entry name" value="DNA_mis_repair"/>
    <property type="match status" value="1"/>
</dbReference>
<protein>
    <submittedName>
        <fullName evidence="6">Mismatch repair endonuclease PMS2-like protein</fullName>
    </submittedName>
</protein>
<dbReference type="CDD" id="cd03484">
    <property type="entry name" value="MutL_Trans_hPMS_2_like"/>
    <property type="match status" value="1"/>
</dbReference>
<dbReference type="SMART" id="SM01340">
    <property type="entry name" value="DNA_mis_repair"/>
    <property type="match status" value="1"/>
</dbReference>
<name>A0A132ABC2_SARSC</name>
<dbReference type="Gene3D" id="3.30.565.10">
    <property type="entry name" value="Histidine kinase-like ATPase, C-terminal domain"/>
    <property type="match status" value="1"/>
</dbReference>
<keyword evidence="6" id="KW-0378">Hydrolase</keyword>
<proteinExistence type="inferred from homology"/>
<dbReference type="InterPro" id="IPR013507">
    <property type="entry name" value="DNA_mismatch_S5_2-like"/>
</dbReference>
<dbReference type="PANTHER" id="PTHR10073:SF52">
    <property type="entry name" value="MISMATCH REPAIR ENDONUCLEASE PMS2"/>
    <property type="match status" value="1"/>
</dbReference>
<dbReference type="PROSITE" id="PS00058">
    <property type="entry name" value="DNA_MISMATCH_REPAIR_1"/>
    <property type="match status" value="1"/>
</dbReference>
<evidence type="ECO:0000256" key="1">
    <source>
        <dbReference type="ARBA" id="ARBA00006082"/>
    </source>
</evidence>
<evidence type="ECO:0000256" key="2">
    <source>
        <dbReference type="ARBA" id="ARBA00022763"/>
    </source>
</evidence>
<dbReference type="InterPro" id="IPR020568">
    <property type="entry name" value="Ribosomal_Su5_D2-typ_SF"/>
</dbReference>
<dbReference type="GO" id="GO:0016887">
    <property type="term" value="F:ATP hydrolysis activity"/>
    <property type="evidence" value="ECO:0007669"/>
    <property type="project" value="InterPro"/>
</dbReference>
<dbReference type="InterPro" id="IPR036890">
    <property type="entry name" value="HATPase_C_sf"/>
</dbReference>
<dbReference type="GO" id="GO:0140664">
    <property type="term" value="F:ATP-dependent DNA damage sensor activity"/>
    <property type="evidence" value="ECO:0007669"/>
    <property type="project" value="InterPro"/>
</dbReference>
<dbReference type="Gene3D" id="3.30.1540.20">
    <property type="entry name" value="MutL, C-terminal domain, dimerisation subdomain"/>
    <property type="match status" value="1"/>
</dbReference>
<evidence type="ECO:0000259" key="5">
    <source>
        <dbReference type="SMART" id="SM01340"/>
    </source>
</evidence>
<feature type="region of interest" description="Disordered" evidence="3">
    <location>
        <begin position="496"/>
        <end position="524"/>
    </location>
</feature>
<dbReference type="InterPro" id="IPR038973">
    <property type="entry name" value="MutL/Mlh/Pms-like"/>
</dbReference>
<reference evidence="6 7" key="1">
    <citation type="journal article" date="2015" name="Parasit. Vectors">
        <title>Draft genome of the scabies mite.</title>
        <authorList>
            <person name="Rider S.D.Jr."/>
            <person name="Morgan M.S."/>
            <person name="Arlian L.G."/>
        </authorList>
    </citation>
    <scope>NUCLEOTIDE SEQUENCE [LARGE SCALE GENOMIC DNA]</scope>
    <source>
        <strain evidence="6">Arlian Lab</strain>
    </source>
</reference>
<dbReference type="FunFam" id="3.30.1370.100:FF:000001">
    <property type="entry name" value="Mismatch repair endonuclease pms1, putative"/>
    <property type="match status" value="1"/>
</dbReference>
<keyword evidence="2" id="KW-0227">DNA damage</keyword>
<dbReference type="GO" id="GO:0006298">
    <property type="term" value="P:mismatch repair"/>
    <property type="evidence" value="ECO:0007669"/>
    <property type="project" value="InterPro"/>
</dbReference>
<dbReference type="NCBIfam" id="TIGR00585">
    <property type="entry name" value="mutl"/>
    <property type="match status" value="1"/>
</dbReference>
<dbReference type="CDD" id="cd16926">
    <property type="entry name" value="HATPase_MutL-MLH-PMS-like"/>
    <property type="match status" value="1"/>
</dbReference>
<evidence type="ECO:0000313" key="6">
    <source>
        <dbReference type="EMBL" id="KPM08169.1"/>
    </source>
</evidence>
<feature type="compositionally biased region" description="Basic and acidic residues" evidence="3">
    <location>
        <begin position="501"/>
        <end position="524"/>
    </location>
</feature>
<dbReference type="InterPro" id="IPR014762">
    <property type="entry name" value="DNA_mismatch_repair_CS"/>
</dbReference>
<dbReference type="InterPro" id="IPR002099">
    <property type="entry name" value="MutL/Mlh/PMS"/>
</dbReference>
<dbReference type="InterPro" id="IPR037198">
    <property type="entry name" value="MutL_C_sf"/>
</dbReference>
<dbReference type="SMART" id="SM00853">
    <property type="entry name" value="MutL_C"/>
    <property type="match status" value="1"/>
</dbReference>
<sequence>MDESISLIKQLDDNTVRKICSGQVIISMAAAVKELIENSIDANATYIVIKFSDFGKNHIEVVDNGIGIEESNFDLLGRRNCTSKLSNIDFLDLINTFGFRGEALNSLCNLADVQIHTRHSSQSIGSVLTFDNNGLVKTRQSKAREIGTTVTLLQLFKSLPVRRKELLMNLKRSFDKTLSLIYQYCLGRIGLKIHCLHQKSNCSNYSTLFVCNGISIQSNIIEVFDFKQFSMLKAFVLDENLESDTPLDVKNGSIQIKVDGFISKPDHGCGRSSSDRQYFYLNGRVCDLPMLSRQINKVYRTFNRNQYPFVLLRIEIDEKLIDRNLSPDKRTVILADNHQLVQTIQSSCEKMFRPENNDLLSLSQMNLSSFLKRSSVDEDETFSKKSIRLTDSYSMGNNCDENNKDDFEINLKNDTILSYSEVSDKIEPIEKSLLIFEKNETIERKNFIKPATLHPFLKDFYQNQSLNNEEKIITSSSNRTESIEKLSNNSFEIAESSIGKIRNEPETNRSENDSQCDHRHKTDNLDLKEEKNASIIIFDDDFDEAIMRTRKNETINIDIEAICSQFKLKMKKSHIIDEKSDENLDKNFSAKIKPEENEKALKELKHVLSKYSFDQMEIIGQFNLGFIIAKLQNHLFIIDQHAIDERFNFERFLEEPQLSYQNLVCPLNLRLSAINEMTVCDNLDLFEKFGFKIDYDSSERIGGRIKVHRIPIGKEWSAGKEDIEEMINALRDSPKCLIEQESIFPFTGLKREIASRACRSSVMIGESLSKSQMAKLLSQMKTVRDPWHCAHNRPTIRHLICTNDLD</sequence>
<organism evidence="6 7">
    <name type="scientific">Sarcoptes scabiei</name>
    <name type="common">Itch mite</name>
    <name type="synonym">Acarus scabiei</name>
    <dbReference type="NCBI Taxonomy" id="52283"/>
    <lineage>
        <taxon>Eukaryota</taxon>
        <taxon>Metazoa</taxon>
        <taxon>Ecdysozoa</taxon>
        <taxon>Arthropoda</taxon>
        <taxon>Chelicerata</taxon>
        <taxon>Arachnida</taxon>
        <taxon>Acari</taxon>
        <taxon>Acariformes</taxon>
        <taxon>Sarcoptiformes</taxon>
        <taxon>Astigmata</taxon>
        <taxon>Psoroptidia</taxon>
        <taxon>Sarcoptoidea</taxon>
        <taxon>Sarcoptidae</taxon>
        <taxon>Sarcoptinae</taxon>
        <taxon>Sarcoptes</taxon>
    </lineage>
</organism>
<dbReference type="InterPro" id="IPR042120">
    <property type="entry name" value="MutL_C_dimsub"/>
</dbReference>
<comment type="similarity">
    <text evidence="1">Belongs to the DNA mismatch repair MutL/HexB family.</text>
</comment>
<keyword evidence="6" id="KW-0540">Nuclease</keyword>
<feature type="domain" description="MutL C-terminal dimerisation" evidence="4">
    <location>
        <begin position="618"/>
        <end position="768"/>
    </location>
</feature>
<dbReference type="VEuPathDB" id="VectorBase:SSCA007248"/>
<accession>A0A132ABC2</accession>
<evidence type="ECO:0000313" key="7">
    <source>
        <dbReference type="Proteomes" id="UP000616769"/>
    </source>
</evidence>
<dbReference type="SUPFAM" id="SSF118116">
    <property type="entry name" value="DNA mismatch repair protein MutL"/>
    <property type="match status" value="1"/>
</dbReference>
<dbReference type="GO" id="GO:0032389">
    <property type="term" value="C:MutLalpha complex"/>
    <property type="evidence" value="ECO:0007669"/>
    <property type="project" value="TreeGrafter"/>
</dbReference>
<dbReference type="OrthoDB" id="10254304at2759"/>
<feature type="domain" description="DNA mismatch repair protein S5" evidence="5">
    <location>
        <begin position="220"/>
        <end position="353"/>
    </location>
</feature>
<dbReference type="Pfam" id="PF08676">
    <property type="entry name" value="MutL_C"/>
    <property type="match status" value="1"/>
</dbReference>
<dbReference type="EMBL" id="JXLN01012231">
    <property type="protein sequence ID" value="KPM08169.1"/>
    <property type="molecule type" value="Genomic_DNA"/>
</dbReference>
<dbReference type="Gene3D" id="3.30.1370.100">
    <property type="entry name" value="MutL, C-terminal domain, regulatory subdomain"/>
    <property type="match status" value="1"/>
</dbReference>
<comment type="caution">
    <text evidence="6">The sequence shown here is derived from an EMBL/GenBank/DDBJ whole genome shotgun (WGS) entry which is preliminary data.</text>
</comment>
<dbReference type="GO" id="GO:0030983">
    <property type="term" value="F:mismatched DNA binding"/>
    <property type="evidence" value="ECO:0007669"/>
    <property type="project" value="InterPro"/>
</dbReference>
<dbReference type="SUPFAM" id="SSF55874">
    <property type="entry name" value="ATPase domain of HSP90 chaperone/DNA topoisomerase II/histidine kinase"/>
    <property type="match status" value="1"/>
</dbReference>
<dbReference type="Gene3D" id="3.30.230.10">
    <property type="match status" value="1"/>
</dbReference>
<dbReference type="AlphaFoldDB" id="A0A132ABC2"/>
<evidence type="ECO:0000256" key="3">
    <source>
        <dbReference type="SAM" id="MobiDB-lite"/>
    </source>
</evidence>
<dbReference type="Pfam" id="PF13589">
    <property type="entry name" value="HATPase_c_3"/>
    <property type="match status" value="1"/>
</dbReference>
<keyword evidence="6" id="KW-0255">Endonuclease</keyword>
<dbReference type="PANTHER" id="PTHR10073">
    <property type="entry name" value="DNA MISMATCH REPAIR PROTEIN MLH, PMS, MUTL"/>
    <property type="match status" value="1"/>
</dbReference>
<dbReference type="Proteomes" id="UP000616769">
    <property type="component" value="Unassembled WGS sequence"/>
</dbReference>
<dbReference type="GO" id="GO:0005524">
    <property type="term" value="F:ATP binding"/>
    <property type="evidence" value="ECO:0007669"/>
    <property type="project" value="InterPro"/>
</dbReference>
<gene>
    <name evidence="6" type="ORF">QR98_0066830</name>
</gene>
<dbReference type="InterPro" id="IPR014721">
    <property type="entry name" value="Ribsml_uS5_D2-typ_fold_subgr"/>
</dbReference>
<dbReference type="SUPFAM" id="SSF54211">
    <property type="entry name" value="Ribosomal protein S5 domain 2-like"/>
    <property type="match status" value="1"/>
</dbReference>
<dbReference type="InterPro" id="IPR042121">
    <property type="entry name" value="MutL_C_regsub"/>
</dbReference>
<dbReference type="FunFam" id="3.30.565.10:FF:000017">
    <property type="entry name" value="PMS1 homolog 1, mismatch repair system component"/>
    <property type="match status" value="1"/>
</dbReference>
<dbReference type="GO" id="GO:0004519">
    <property type="term" value="F:endonuclease activity"/>
    <property type="evidence" value="ECO:0007669"/>
    <property type="project" value="UniProtKB-KW"/>
</dbReference>
<evidence type="ECO:0000259" key="4">
    <source>
        <dbReference type="SMART" id="SM00853"/>
    </source>
</evidence>
<dbReference type="InterPro" id="IPR014790">
    <property type="entry name" value="MutL_C"/>
</dbReference>